<evidence type="ECO:0000313" key="2">
    <source>
        <dbReference type="Proteomes" id="UP001519273"/>
    </source>
</evidence>
<keyword evidence="2" id="KW-1185">Reference proteome</keyword>
<protein>
    <submittedName>
        <fullName evidence="1">Uncharacterized protein</fullName>
    </submittedName>
</protein>
<dbReference type="RefSeq" id="WP_245252233.1">
    <property type="nucleotide sequence ID" value="NZ_CBCRVE010000008.1"/>
</dbReference>
<dbReference type="Proteomes" id="UP001519273">
    <property type="component" value="Unassembled WGS sequence"/>
</dbReference>
<organism evidence="1 2">
    <name type="scientific">Paenibacillus sediminis</name>
    <dbReference type="NCBI Taxonomy" id="664909"/>
    <lineage>
        <taxon>Bacteria</taxon>
        <taxon>Bacillati</taxon>
        <taxon>Bacillota</taxon>
        <taxon>Bacilli</taxon>
        <taxon>Bacillales</taxon>
        <taxon>Paenibacillaceae</taxon>
        <taxon>Paenibacillus</taxon>
    </lineage>
</organism>
<proteinExistence type="predicted"/>
<comment type="caution">
    <text evidence="1">The sequence shown here is derived from an EMBL/GenBank/DDBJ whole genome shotgun (WGS) entry which is preliminary data.</text>
</comment>
<evidence type="ECO:0000313" key="1">
    <source>
        <dbReference type="EMBL" id="MBP1937238.1"/>
    </source>
</evidence>
<dbReference type="EMBL" id="JAGGKP010000004">
    <property type="protein sequence ID" value="MBP1937238.1"/>
    <property type="molecule type" value="Genomic_DNA"/>
</dbReference>
<accession>A0ABS4H402</accession>
<gene>
    <name evidence="1" type="ORF">J2Z20_002131</name>
</gene>
<name>A0ABS4H402_9BACL</name>
<sequence>MKLGKNQCEFNECKLGMKSANKILIMTGLIIGVIFSELDENGRHNCAAHHHPRSWRNVTVWMGRRSVYVAMTSFIPILGKLADLCINRVHHPFWEVALFYFS</sequence>
<reference evidence="1 2" key="1">
    <citation type="submission" date="2021-03" db="EMBL/GenBank/DDBJ databases">
        <title>Genomic Encyclopedia of Type Strains, Phase IV (KMG-IV): sequencing the most valuable type-strain genomes for metagenomic binning, comparative biology and taxonomic classification.</title>
        <authorList>
            <person name="Goeker M."/>
        </authorList>
    </citation>
    <scope>NUCLEOTIDE SEQUENCE [LARGE SCALE GENOMIC DNA]</scope>
    <source>
        <strain evidence="1 2">DSM 23491</strain>
    </source>
</reference>